<dbReference type="Pfam" id="PF00008">
    <property type="entry name" value="EGF"/>
    <property type="match status" value="1"/>
</dbReference>
<dbReference type="SUPFAM" id="SSF57196">
    <property type="entry name" value="EGF/Laminin"/>
    <property type="match status" value="1"/>
</dbReference>
<dbReference type="Ensembl" id="ENSXCOT00000004706.1">
    <property type="protein sequence ID" value="ENSXCOP00000004649.1"/>
    <property type="gene ID" value="ENSXCOG00000003671.1"/>
</dbReference>
<feature type="domain" description="EGF-like" evidence="7">
    <location>
        <begin position="13"/>
        <end position="49"/>
    </location>
</feature>
<reference evidence="8" key="2">
    <citation type="submission" date="2025-09" db="UniProtKB">
        <authorList>
            <consortium name="Ensembl"/>
        </authorList>
    </citation>
    <scope>IDENTIFICATION</scope>
</reference>
<dbReference type="PROSITE" id="PS00022">
    <property type="entry name" value="EGF_1"/>
    <property type="match status" value="1"/>
</dbReference>
<sequence>QISLVAAWRCSAKRHFCSNNPCVNGGTCVNLWGSFSCDCLLGFGGQNCERGEKRRKTNAAILSGRILRFKITTYKDG</sequence>
<keyword evidence="2" id="KW-0732">Signal</keyword>
<keyword evidence="1 6" id="KW-0245">EGF-like domain</keyword>
<evidence type="ECO:0000313" key="8">
    <source>
        <dbReference type="Ensembl" id="ENSXCOP00000004649.1"/>
    </source>
</evidence>
<dbReference type="GO" id="GO:0005509">
    <property type="term" value="F:calcium ion binding"/>
    <property type="evidence" value="ECO:0007669"/>
    <property type="project" value="InterPro"/>
</dbReference>
<protein>
    <recommendedName>
        <fullName evidence="7">EGF-like domain-containing protein</fullName>
    </recommendedName>
</protein>
<evidence type="ECO:0000256" key="5">
    <source>
        <dbReference type="ARBA" id="ARBA00023180"/>
    </source>
</evidence>
<evidence type="ECO:0000256" key="6">
    <source>
        <dbReference type="PROSITE-ProRule" id="PRU00076"/>
    </source>
</evidence>
<evidence type="ECO:0000313" key="9">
    <source>
        <dbReference type="Proteomes" id="UP000261380"/>
    </source>
</evidence>
<dbReference type="InterPro" id="IPR000742">
    <property type="entry name" value="EGF"/>
</dbReference>
<name>A0A3B5L9X7_9TELE</name>
<evidence type="ECO:0000256" key="4">
    <source>
        <dbReference type="ARBA" id="ARBA00023157"/>
    </source>
</evidence>
<evidence type="ECO:0000256" key="2">
    <source>
        <dbReference type="ARBA" id="ARBA00022729"/>
    </source>
</evidence>
<dbReference type="SMART" id="SM00179">
    <property type="entry name" value="EGF_CA"/>
    <property type="match status" value="1"/>
</dbReference>
<evidence type="ECO:0000256" key="1">
    <source>
        <dbReference type="ARBA" id="ARBA00022536"/>
    </source>
</evidence>
<evidence type="ECO:0000256" key="3">
    <source>
        <dbReference type="ARBA" id="ARBA00022737"/>
    </source>
</evidence>
<dbReference type="FunFam" id="2.10.25.10:FF:000142">
    <property type="entry name" value="Crumbs cell polarity complex component 2"/>
    <property type="match status" value="1"/>
</dbReference>
<dbReference type="PROSITE" id="PS00010">
    <property type="entry name" value="ASX_HYDROXYL"/>
    <property type="match status" value="1"/>
</dbReference>
<dbReference type="Gene3D" id="2.10.25.10">
    <property type="entry name" value="Laminin"/>
    <property type="match status" value="1"/>
</dbReference>
<comment type="caution">
    <text evidence="6">Lacks conserved residue(s) required for the propagation of feature annotation.</text>
</comment>
<dbReference type="PROSITE" id="PS50026">
    <property type="entry name" value="EGF_3"/>
    <property type="match status" value="1"/>
</dbReference>
<dbReference type="CDD" id="cd00054">
    <property type="entry name" value="EGF_CA"/>
    <property type="match status" value="1"/>
</dbReference>
<feature type="disulfide bond" evidence="6">
    <location>
        <begin position="39"/>
        <end position="48"/>
    </location>
</feature>
<dbReference type="Proteomes" id="UP000261380">
    <property type="component" value="Unplaced"/>
</dbReference>
<dbReference type="PROSITE" id="PS01186">
    <property type="entry name" value="EGF_2"/>
    <property type="match status" value="1"/>
</dbReference>
<reference evidence="8" key="1">
    <citation type="submission" date="2025-08" db="UniProtKB">
        <authorList>
            <consortium name="Ensembl"/>
        </authorList>
    </citation>
    <scope>IDENTIFICATION</scope>
</reference>
<dbReference type="AlphaFoldDB" id="A0A3B5L9X7"/>
<keyword evidence="5" id="KW-0325">Glycoprotein</keyword>
<accession>A0A3B5L9X7</accession>
<keyword evidence="9" id="KW-1185">Reference proteome</keyword>
<organism evidence="8 9">
    <name type="scientific">Xiphophorus couchianus</name>
    <name type="common">Monterrey platyfish</name>
    <dbReference type="NCBI Taxonomy" id="32473"/>
    <lineage>
        <taxon>Eukaryota</taxon>
        <taxon>Metazoa</taxon>
        <taxon>Chordata</taxon>
        <taxon>Craniata</taxon>
        <taxon>Vertebrata</taxon>
        <taxon>Euteleostomi</taxon>
        <taxon>Actinopterygii</taxon>
        <taxon>Neopterygii</taxon>
        <taxon>Teleostei</taxon>
        <taxon>Neoteleostei</taxon>
        <taxon>Acanthomorphata</taxon>
        <taxon>Ovalentaria</taxon>
        <taxon>Atherinomorphae</taxon>
        <taxon>Cyprinodontiformes</taxon>
        <taxon>Poeciliidae</taxon>
        <taxon>Poeciliinae</taxon>
        <taxon>Xiphophorus</taxon>
    </lineage>
</organism>
<keyword evidence="3" id="KW-0677">Repeat</keyword>
<evidence type="ECO:0000259" key="7">
    <source>
        <dbReference type="PROSITE" id="PS50026"/>
    </source>
</evidence>
<dbReference type="InterPro" id="IPR000152">
    <property type="entry name" value="EGF-type_Asp/Asn_hydroxyl_site"/>
</dbReference>
<dbReference type="InterPro" id="IPR001881">
    <property type="entry name" value="EGF-like_Ca-bd_dom"/>
</dbReference>
<dbReference type="PRINTS" id="PR00010">
    <property type="entry name" value="EGFBLOOD"/>
</dbReference>
<keyword evidence="4 6" id="KW-1015">Disulfide bond</keyword>
<proteinExistence type="predicted"/>
<dbReference type="SMART" id="SM00181">
    <property type="entry name" value="EGF"/>
    <property type="match status" value="1"/>
</dbReference>